<gene>
    <name evidence="1" type="primary">UGT89C1</name>
    <name evidence="1" type="ORF">QJS10_CPB15g01062</name>
</gene>
<reference evidence="1" key="2">
    <citation type="submission" date="2023-06" db="EMBL/GenBank/DDBJ databases">
        <authorList>
            <person name="Ma L."/>
            <person name="Liu K.-W."/>
            <person name="Li Z."/>
            <person name="Hsiao Y.-Y."/>
            <person name="Qi Y."/>
            <person name="Fu T."/>
            <person name="Tang G."/>
            <person name="Zhang D."/>
            <person name="Sun W.-H."/>
            <person name="Liu D.-K."/>
            <person name="Li Y."/>
            <person name="Chen G.-Z."/>
            <person name="Liu X.-D."/>
            <person name="Liao X.-Y."/>
            <person name="Jiang Y.-T."/>
            <person name="Yu X."/>
            <person name="Hao Y."/>
            <person name="Huang J."/>
            <person name="Zhao X.-W."/>
            <person name="Ke S."/>
            <person name="Chen Y.-Y."/>
            <person name="Wu W.-L."/>
            <person name="Hsu J.-L."/>
            <person name="Lin Y.-F."/>
            <person name="Huang M.-D."/>
            <person name="Li C.-Y."/>
            <person name="Huang L."/>
            <person name="Wang Z.-W."/>
            <person name="Zhao X."/>
            <person name="Zhong W.-Y."/>
            <person name="Peng D.-H."/>
            <person name="Ahmad S."/>
            <person name="Lan S."/>
            <person name="Zhang J.-S."/>
            <person name="Tsai W.-C."/>
            <person name="Van De Peer Y."/>
            <person name="Liu Z.-J."/>
        </authorList>
    </citation>
    <scope>NUCLEOTIDE SEQUENCE</scope>
    <source>
        <strain evidence="1">CP</strain>
        <tissue evidence="1">Leaves</tissue>
    </source>
</reference>
<dbReference type="SUPFAM" id="SSF53756">
    <property type="entry name" value="UDP-Glycosyltransferase/glycogen phosphorylase"/>
    <property type="match status" value="1"/>
</dbReference>
<protein>
    <submittedName>
        <fullName evidence="1">UDP-glycosyltransferase 89C1</fullName>
    </submittedName>
</protein>
<organism evidence="1 2">
    <name type="scientific">Acorus calamus</name>
    <name type="common">Sweet flag</name>
    <dbReference type="NCBI Taxonomy" id="4465"/>
    <lineage>
        <taxon>Eukaryota</taxon>
        <taxon>Viridiplantae</taxon>
        <taxon>Streptophyta</taxon>
        <taxon>Embryophyta</taxon>
        <taxon>Tracheophyta</taxon>
        <taxon>Spermatophyta</taxon>
        <taxon>Magnoliopsida</taxon>
        <taxon>Liliopsida</taxon>
        <taxon>Acoraceae</taxon>
        <taxon>Acorus</taxon>
    </lineage>
</organism>
<keyword evidence="2" id="KW-1185">Reference proteome</keyword>
<proteinExistence type="predicted"/>
<dbReference type="EMBL" id="JAUJYO010000015">
    <property type="protein sequence ID" value="KAK1297395.1"/>
    <property type="molecule type" value="Genomic_DNA"/>
</dbReference>
<evidence type="ECO:0000313" key="1">
    <source>
        <dbReference type="EMBL" id="KAK1297395.1"/>
    </source>
</evidence>
<reference evidence="1" key="1">
    <citation type="journal article" date="2023" name="Nat. Commun.">
        <title>Diploid and tetraploid genomes of Acorus and the evolution of monocots.</title>
        <authorList>
            <person name="Ma L."/>
            <person name="Liu K.W."/>
            <person name="Li Z."/>
            <person name="Hsiao Y.Y."/>
            <person name="Qi Y."/>
            <person name="Fu T."/>
            <person name="Tang G.D."/>
            <person name="Zhang D."/>
            <person name="Sun W.H."/>
            <person name="Liu D.K."/>
            <person name="Li Y."/>
            <person name="Chen G.Z."/>
            <person name="Liu X.D."/>
            <person name="Liao X.Y."/>
            <person name="Jiang Y.T."/>
            <person name="Yu X."/>
            <person name="Hao Y."/>
            <person name="Huang J."/>
            <person name="Zhao X.W."/>
            <person name="Ke S."/>
            <person name="Chen Y.Y."/>
            <person name="Wu W.L."/>
            <person name="Hsu J.L."/>
            <person name="Lin Y.F."/>
            <person name="Huang M.D."/>
            <person name="Li C.Y."/>
            <person name="Huang L."/>
            <person name="Wang Z.W."/>
            <person name="Zhao X."/>
            <person name="Zhong W.Y."/>
            <person name="Peng D.H."/>
            <person name="Ahmad S."/>
            <person name="Lan S."/>
            <person name="Zhang J.S."/>
            <person name="Tsai W.C."/>
            <person name="Van de Peer Y."/>
            <person name="Liu Z.J."/>
        </authorList>
    </citation>
    <scope>NUCLEOTIDE SEQUENCE</scope>
    <source>
        <strain evidence="1">CP</strain>
    </source>
</reference>
<sequence>MAADQYFMARLLEELDVAVRVCERTNMVPNSAELTHALAGSVSEAWPKRVQARELRELALGAVKEDGSSYTGLHHLLEEIQVDL</sequence>
<dbReference type="AlphaFoldDB" id="A0AAV9D8A9"/>
<evidence type="ECO:0000313" key="2">
    <source>
        <dbReference type="Proteomes" id="UP001180020"/>
    </source>
</evidence>
<dbReference type="Proteomes" id="UP001180020">
    <property type="component" value="Unassembled WGS sequence"/>
</dbReference>
<name>A0AAV9D8A9_ACOCL</name>
<accession>A0AAV9D8A9</accession>
<comment type="caution">
    <text evidence="1">The sequence shown here is derived from an EMBL/GenBank/DDBJ whole genome shotgun (WGS) entry which is preliminary data.</text>
</comment>